<dbReference type="InterPro" id="IPR048519">
    <property type="entry name" value="Gfd2/YDR514C-like_C"/>
</dbReference>
<dbReference type="SUPFAM" id="SSF53098">
    <property type="entry name" value="Ribonuclease H-like"/>
    <property type="match status" value="1"/>
</dbReference>
<organism evidence="2 3">
    <name type="scientific">Neolecta irregularis (strain DAH-3)</name>
    <dbReference type="NCBI Taxonomy" id="1198029"/>
    <lineage>
        <taxon>Eukaryota</taxon>
        <taxon>Fungi</taxon>
        <taxon>Dikarya</taxon>
        <taxon>Ascomycota</taxon>
        <taxon>Taphrinomycotina</taxon>
        <taxon>Neolectales</taxon>
        <taxon>Neolectaceae</taxon>
        <taxon>Neolecta</taxon>
    </lineage>
</organism>
<dbReference type="PANTHER" id="PTHR28083:SF1">
    <property type="entry name" value="GOOD FOR FULL DBP5 ACTIVITY PROTEIN 2"/>
    <property type="match status" value="1"/>
</dbReference>
<feature type="domain" description="Gfd2/YDR514C-like C-terminal" evidence="1">
    <location>
        <begin position="48"/>
        <end position="213"/>
    </location>
</feature>
<dbReference type="InterPro" id="IPR012337">
    <property type="entry name" value="RNaseH-like_sf"/>
</dbReference>
<dbReference type="AlphaFoldDB" id="A0A1U7LT33"/>
<evidence type="ECO:0000313" key="3">
    <source>
        <dbReference type="Proteomes" id="UP000186594"/>
    </source>
</evidence>
<reference evidence="2 3" key="1">
    <citation type="submission" date="2016-04" db="EMBL/GenBank/DDBJ databases">
        <title>Evolutionary innovation and constraint leading to complex multicellularity in the Ascomycota.</title>
        <authorList>
            <person name="Cisse O."/>
            <person name="Nguyen A."/>
            <person name="Hewitt D.A."/>
            <person name="Jedd G."/>
            <person name="Stajich J.E."/>
        </authorList>
    </citation>
    <scope>NUCLEOTIDE SEQUENCE [LARGE SCALE GENOMIC DNA]</scope>
    <source>
        <strain evidence="2 3">DAH-3</strain>
    </source>
</reference>
<evidence type="ECO:0000313" key="2">
    <source>
        <dbReference type="EMBL" id="OLL25702.1"/>
    </source>
</evidence>
<sequence length="223" mass="26311">MSPPAKYRHASQNSSLSALGRARADWEDRDVVFVSLNTKWSDSIAGQPPRLLEIGLSYVDTSYLNILPPSTWNFKTRHFIINSNKPRYNSYYEDKSCYFRFGRSYRCQLNRARTAISELLSNWGDRVRLVTFHGKHDIDRFDELRIDLSGLRNYDVMKLDRVTNQLRHFRNLKSICQEWFDGPEEDVMRYFTLEKMGNAGNDAFFQLCVFRAMCFFLPEAEYH</sequence>
<keyword evidence="3" id="KW-1185">Reference proteome</keyword>
<evidence type="ECO:0000259" key="1">
    <source>
        <dbReference type="Pfam" id="PF21762"/>
    </source>
</evidence>
<dbReference type="EMBL" id="LXFE01000332">
    <property type="protein sequence ID" value="OLL25702.1"/>
    <property type="molecule type" value="Genomic_DNA"/>
</dbReference>
<name>A0A1U7LT33_NEOID</name>
<dbReference type="Proteomes" id="UP000186594">
    <property type="component" value="Unassembled WGS sequence"/>
</dbReference>
<accession>A0A1U7LT33</accession>
<comment type="caution">
    <text evidence="2">The sequence shown here is derived from an EMBL/GenBank/DDBJ whole genome shotgun (WGS) entry which is preliminary data.</text>
</comment>
<proteinExistence type="predicted"/>
<dbReference type="Pfam" id="PF21762">
    <property type="entry name" value="DEDDh_C"/>
    <property type="match status" value="1"/>
</dbReference>
<gene>
    <name evidence="2" type="ORF">NEOLI_000885</name>
</gene>
<dbReference type="InterPro" id="IPR040151">
    <property type="entry name" value="Gfd2/YDR514C-like"/>
</dbReference>
<dbReference type="GO" id="GO:0005634">
    <property type="term" value="C:nucleus"/>
    <property type="evidence" value="ECO:0007669"/>
    <property type="project" value="TreeGrafter"/>
</dbReference>
<dbReference type="PANTHER" id="PTHR28083">
    <property type="entry name" value="GOOD FOR FULL DBP5 ACTIVITY PROTEIN 2"/>
    <property type="match status" value="1"/>
</dbReference>
<protein>
    <recommendedName>
        <fullName evidence="1">Gfd2/YDR514C-like C-terminal domain-containing protein</fullName>
    </recommendedName>
</protein>